<comment type="caution">
    <text evidence="4">Lacks conserved residue(s) required for the propagation of feature annotation.</text>
</comment>
<dbReference type="PANTHER" id="PTHR14226:SF25">
    <property type="entry name" value="PHOSPHOESTERASE"/>
    <property type="match status" value="1"/>
</dbReference>
<keyword evidence="7" id="KW-1185">Reference proteome</keyword>
<dbReference type="InterPro" id="IPR050301">
    <property type="entry name" value="NTE"/>
</dbReference>
<dbReference type="InterPro" id="IPR037483">
    <property type="entry name" value="YjjU-like"/>
</dbReference>
<accession>A0ABR7F083</accession>
<dbReference type="PROSITE" id="PS51635">
    <property type="entry name" value="PNPLA"/>
    <property type="match status" value="1"/>
</dbReference>
<dbReference type="Gene3D" id="3.40.1090.10">
    <property type="entry name" value="Cytosolic phospholipase A2 catalytic domain"/>
    <property type="match status" value="2"/>
</dbReference>
<feature type="short sequence motif" description="DGA/G" evidence="4">
    <location>
        <begin position="159"/>
        <end position="161"/>
    </location>
</feature>
<gene>
    <name evidence="6" type="ORF">H8S00_03280</name>
</gene>
<dbReference type="Proteomes" id="UP000597877">
    <property type="component" value="Unassembled WGS sequence"/>
</dbReference>
<dbReference type="PANTHER" id="PTHR14226">
    <property type="entry name" value="NEUROPATHY TARGET ESTERASE/SWISS CHEESE D.MELANOGASTER"/>
    <property type="match status" value="1"/>
</dbReference>
<reference evidence="6 7" key="1">
    <citation type="submission" date="2020-08" db="EMBL/GenBank/DDBJ databases">
        <title>Genome public.</title>
        <authorList>
            <person name="Liu C."/>
            <person name="Sun Q."/>
        </authorList>
    </citation>
    <scope>NUCLEOTIDE SEQUENCE [LARGE SCALE GENOMIC DNA]</scope>
    <source>
        <strain evidence="6 7">BX4</strain>
    </source>
</reference>
<feature type="short sequence motif" description="GXSXG" evidence="4">
    <location>
        <begin position="36"/>
        <end position="40"/>
    </location>
</feature>
<protein>
    <submittedName>
        <fullName evidence="6">Patatin family protein</fullName>
    </submittedName>
</protein>
<dbReference type="InterPro" id="IPR045943">
    <property type="entry name" value="DUF6363"/>
</dbReference>
<organism evidence="6 7">
    <name type="scientific">Eubacterium segne</name>
    <dbReference type="NCBI Taxonomy" id="2763045"/>
    <lineage>
        <taxon>Bacteria</taxon>
        <taxon>Bacillati</taxon>
        <taxon>Bacillota</taxon>
        <taxon>Clostridia</taxon>
        <taxon>Eubacteriales</taxon>
        <taxon>Eubacteriaceae</taxon>
        <taxon>Eubacterium</taxon>
    </lineage>
</organism>
<dbReference type="Pfam" id="PF19890">
    <property type="entry name" value="DUF6363"/>
    <property type="match status" value="1"/>
</dbReference>
<proteinExistence type="predicted"/>
<evidence type="ECO:0000313" key="6">
    <source>
        <dbReference type="EMBL" id="MBC5667014.1"/>
    </source>
</evidence>
<name>A0ABR7F083_9FIRM</name>
<evidence type="ECO:0000256" key="1">
    <source>
        <dbReference type="ARBA" id="ARBA00022801"/>
    </source>
</evidence>
<comment type="caution">
    <text evidence="6">The sequence shown here is derived from an EMBL/GenBank/DDBJ whole genome shotgun (WGS) entry which is preliminary data.</text>
</comment>
<feature type="active site" description="Proton acceptor" evidence="4">
    <location>
        <position position="159"/>
    </location>
</feature>
<feature type="active site" description="Nucleophile" evidence="4">
    <location>
        <position position="38"/>
    </location>
</feature>
<sequence>MKTGLVLEGGAMRGMYTAGVLDVMMENNITVDGTIGVSAGATFGCNFKSKQIGRTIRYNLKYSKDPRYVGIRSLIKTGDLYGADFCYRQLPEKLDVFDIKTYQENPMEFYAVATDIETGKPVYHKCPNGDRVDVEWYRASASMPLVSNIVEIDGQKMLDGGIADPIPIHEFQKMGYDRNVIILTQHDGYRKKKSSALPLIKLKMGKKYPNLVHDMEIRHEMYNKTLDDIREMEKKKQVYVIRPNNPIKIKRTETDPEKLKALYETGRKEGLQHIENIKKFLEM</sequence>
<keyword evidence="1 4" id="KW-0378">Hydrolase</keyword>
<dbReference type="RefSeq" id="WP_021953429.1">
    <property type="nucleotide sequence ID" value="NZ_JACOOZ010000002.1"/>
</dbReference>
<dbReference type="SUPFAM" id="SSF52151">
    <property type="entry name" value="FabD/lysophospholipase-like"/>
    <property type="match status" value="1"/>
</dbReference>
<keyword evidence="3 4" id="KW-0443">Lipid metabolism</keyword>
<evidence type="ECO:0000259" key="5">
    <source>
        <dbReference type="PROSITE" id="PS51635"/>
    </source>
</evidence>
<dbReference type="InterPro" id="IPR016035">
    <property type="entry name" value="Acyl_Trfase/lysoPLipase"/>
</dbReference>
<keyword evidence="2 4" id="KW-0442">Lipid degradation</keyword>
<feature type="domain" description="PNPLA" evidence="5">
    <location>
        <begin position="5"/>
        <end position="172"/>
    </location>
</feature>
<dbReference type="InterPro" id="IPR002641">
    <property type="entry name" value="PNPLA_dom"/>
</dbReference>
<evidence type="ECO:0000313" key="7">
    <source>
        <dbReference type="Proteomes" id="UP000597877"/>
    </source>
</evidence>
<evidence type="ECO:0000256" key="3">
    <source>
        <dbReference type="ARBA" id="ARBA00023098"/>
    </source>
</evidence>
<evidence type="ECO:0000256" key="2">
    <source>
        <dbReference type="ARBA" id="ARBA00022963"/>
    </source>
</evidence>
<dbReference type="Pfam" id="PF01734">
    <property type="entry name" value="Patatin"/>
    <property type="match status" value="1"/>
</dbReference>
<dbReference type="CDD" id="cd07208">
    <property type="entry name" value="Pat_hypo_Ecoli_yjju_like"/>
    <property type="match status" value="1"/>
</dbReference>
<dbReference type="EMBL" id="JACOOZ010000002">
    <property type="protein sequence ID" value="MBC5667014.1"/>
    <property type="molecule type" value="Genomic_DNA"/>
</dbReference>
<evidence type="ECO:0000256" key="4">
    <source>
        <dbReference type="PROSITE-ProRule" id="PRU01161"/>
    </source>
</evidence>